<dbReference type="InterPro" id="IPR019557">
    <property type="entry name" value="AminoTfrase-like_pln_mobile"/>
</dbReference>
<feature type="domain" description="Aminotransferase-like plant mobile" evidence="1">
    <location>
        <begin position="2"/>
        <end position="206"/>
    </location>
</feature>
<reference evidence="2 3" key="1">
    <citation type="journal article" date="2021" name="bioRxiv">
        <title>Chromosome-scale and haplotype-resolved genome assembly of a tetraploid potato cultivar.</title>
        <authorList>
            <person name="Sun H."/>
            <person name="Jiao W.-B."/>
            <person name="Krause K."/>
            <person name="Campoy J.A."/>
            <person name="Goel M."/>
            <person name="Folz-Donahue K."/>
            <person name="Kukat C."/>
            <person name="Huettel B."/>
            <person name="Schneeberger K."/>
        </authorList>
    </citation>
    <scope>NUCLEOTIDE SEQUENCE [LARGE SCALE GENOMIC DNA]</scope>
    <source>
        <strain evidence="2">SolTubOtavaFocal</strain>
        <tissue evidence="2">Leaves</tissue>
    </source>
</reference>
<evidence type="ECO:0000313" key="2">
    <source>
        <dbReference type="EMBL" id="KAH0774083.1"/>
    </source>
</evidence>
<evidence type="ECO:0000313" key="3">
    <source>
        <dbReference type="Proteomes" id="UP000826656"/>
    </source>
</evidence>
<dbReference type="Pfam" id="PF10536">
    <property type="entry name" value="PMD"/>
    <property type="match status" value="1"/>
</dbReference>
<dbReference type="PANTHER" id="PTHR48200">
    <property type="entry name" value="PROTEIN, PUTATIVE-RELATED"/>
    <property type="match status" value="1"/>
</dbReference>
<evidence type="ECO:0000259" key="1">
    <source>
        <dbReference type="Pfam" id="PF10536"/>
    </source>
</evidence>
<sequence>MVFPQDGGNEIDTRIVMVTHAIFEGIGKKGQVKKYFNLAPIIVADIYRSLGQCKNRFPFFRGCNILLQWWMSKHLVKIRETQKQKLTELRKESHFDHYELHLSINRFEIHSMRKAWAKVFHDIKDGDVQWMFQDFMSEKIAVQGAKCHFLILPGIRGVRPYNPSRVMRQFGRTQILPFKGDASRYVFDYNGCDKIPHAKKILDEWAGRDDLRGTLDPTPRTGQQIEDVQVRLQIQAYHFQQEWDQREQEFERREQEYLRRE</sequence>
<accession>A0ABQ7W013</accession>
<protein>
    <recommendedName>
        <fullName evidence="1">Aminotransferase-like plant mobile domain-containing protein</fullName>
    </recommendedName>
</protein>
<comment type="caution">
    <text evidence="2">The sequence shown here is derived from an EMBL/GenBank/DDBJ whole genome shotgun (WGS) entry which is preliminary data.</text>
</comment>
<proteinExistence type="predicted"/>
<name>A0ABQ7W013_SOLTU</name>
<dbReference type="EMBL" id="JAIVGD010000005">
    <property type="protein sequence ID" value="KAH0774083.1"/>
    <property type="molecule type" value="Genomic_DNA"/>
</dbReference>
<gene>
    <name evidence="2" type="ORF">KY290_011220</name>
</gene>
<organism evidence="2 3">
    <name type="scientific">Solanum tuberosum</name>
    <name type="common">Potato</name>
    <dbReference type="NCBI Taxonomy" id="4113"/>
    <lineage>
        <taxon>Eukaryota</taxon>
        <taxon>Viridiplantae</taxon>
        <taxon>Streptophyta</taxon>
        <taxon>Embryophyta</taxon>
        <taxon>Tracheophyta</taxon>
        <taxon>Spermatophyta</taxon>
        <taxon>Magnoliopsida</taxon>
        <taxon>eudicotyledons</taxon>
        <taxon>Gunneridae</taxon>
        <taxon>Pentapetalae</taxon>
        <taxon>asterids</taxon>
        <taxon>lamiids</taxon>
        <taxon>Solanales</taxon>
        <taxon>Solanaceae</taxon>
        <taxon>Solanoideae</taxon>
        <taxon>Solaneae</taxon>
        <taxon>Solanum</taxon>
    </lineage>
</organism>
<dbReference type="PANTHER" id="PTHR48200:SF1">
    <property type="entry name" value="AMINOTRANSFERASE-LIKE PLANT MOBILE DOMAIN-CONTAINING PROTEIN"/>
    <property type="match status" value="1"/>
</dbReference>
<dbReference type="Proteomes" id="UP000826656">
    <property type="component" value="Unassembled WGS sequence"/>
</dbReference>
<keyword evidence="3" id="KW-1185">Reference proteome</keyword>